<evidence type="ECO:0000256" key="1">
    <source>
        <dbReference type="SAM" id="MobiDB-lite"/>
    </source>
</evidence>
<organism evidence="2 3">
    <name type="scientific">Paenibacillus borealis</name>
    <dbReference type="NCBI Taxonomy" id="160799"/>
    <lineage>
        <taxon>Bacteria</taxon>
        <taxon>Bacillati</taxon>
        <taxon>Bacillota</taxon>
        <taxon>Bacilli</taxon>
        <taxon>Bacillales</taxon>
        <taxon>Paenibacillaceae</taxon>
        <taxon>Paenibacillus</taxon>
    </lineage>
</organism>
<dbReference type="Proteomes" id="UP000187412">
    <property type="component" value="Unassembled WGS sequence"/>
</dbReference>
<evidence type="ECO:0000313" key="2">
    <source>
        <dbReference type="EMBL" id="OMD50403.1"/>
    </source>
</evidence>
<keyword evidence="3" id="KW-1185">Reference proteome</keyword>
<name>A0ABX3HK15_PAEBO</name>
<comment type="caution">
    <text evidence="2">The sequence shown here is derived from an EMBL/GenBank/DDBJ whole genome shotgun (WGS) entry which is preliminary data.</text>
</comment>
<accession>A0ABX3HK15</accession>
<sequence>MNAKMSWHEQFIKKQSQEKKQEQPQPLQLSQLQDPACPLYAVHRDERYVYLSGDIYLPGISPARRKTRGIPIAERSMAAPLQL</sequence>
<reference evidence="2 3" key="1">
    <citation type="submission" date="2016-10" db="EMBL/GenBank/DDBJ databases">
        <title>Paenibacillus species isolates.</title>
        <authorList>
            <person name="Beno S.M."/>
        </authorList>
    </citation>
    <scope>NUCLEOTIDE SEQUENCE [LARGE SCALE GENOMIC DNA]</scope>
    <source>
        <strain evidence="2 3">FSL H7-0744</strain>
    </source>
</reference>
<feature type="region of interest" description="Disordered" evidence="1">
    <location>
        <begin position="1"/>
        <end position="30"/>
    </location>
</feature>
<dbReference type="RefSeq" id="WP_076110016.1">
    <property type="nucleotide sequence ID" value="NZ_MPTB01000007.1"/>
</dbReference>
<gene>
    <name evidence="2" type="ORF">BSK56_07690</name>
</gene>
<feature type="compositionally biased region" description="Basic and acidic residues" evidence="1">
    <location>
        <begin position="1"/>
        <end position="22"/>
    </location>
</feature>
<proteinExistence type="predicted"/>
<dbReference type="EMBL" id="MPTB01000007">
    <property type="protein sequence ID" value="OMD50403.1"/>
    <property type="molecule type" value="Genomic_DNA"/>
</dbReference>
<protein>
    <submittedName>
        <fullName evidence="2">Uncharacterized protein</fullName>
    </submittedName>
</protein>
<evidence type="ECO:0000313" key="3">
    <source>
        <dbReference type="Proteomes" id="UP000187412"/>
    </source>
</evidence>